<keyword evidence="7 8" id="KW-0472">Membrane</keyword>
<evidence type="ECO:0000256" key="7">
    <source>
        <dbReference type="ARBA" id="ARBA00023136"/>
    </source>
</evidence>
<dbReference type="GO" id="GO:1903785">
    <property type="term" value="P:L-valine transmembrane transport"/>
    <property type="evidence" value="ECO:0007669"/>
    <property type="project" value="TreeGrafter"/>
</dbReference>
<accession>A0A3M6QFE4</accession>
<evidence type="ECO:0000256" key="1">
    <source>
        <dbReference type="ARBA" id="ARBA00004651"/>
    </source>
</evidence>
<comment type="subcellular location">
    <subcellularLocation>
        <location evidence="1">Cell membrane</location>
        <topology evidence="1">Multi-pass membrane protein</topology>
    </subcellularLocation>
</comment>
<reference evidence="9 10" key="1">
    <citation type="submission" date="2018-10" db="EMBL/GenBank/DDBJ databases">
        <title>Comamonadaceae CDC group NO-1 genome sequencing and assembly.</title>
        <authorList>
            <person name="Bernier A.-M."/>
            <person name="Bernard K."/>
        </authorList>
    </citation>
    <scope>NUCLEOTIDE SEQUENCE [LARGE SCALE GENOMIC DNA]</scope>
    <source>
        <strain evidence="9 10">NML970147</strain>
    </source>
</reference>
<protein>
    <submittedName>
        <fullName evidence="9">Branched-chain amino acid ABC transporter permease</fullName>
    </submittedName>
</protein>
<dbReference type="PANTHER" id="PTHR34979">
    <property type="entry name" value="INNER MEMBRANE PROTEIN YGAZ"/>
    <property type="match status" value="1"/>
</dbReference>
<evidence type="ECO:0000256" key="5">
    <source>
        <dbReference type="ARBA" id="ARBA00022692"/>
    </source>
</evidence>
<dbReference type="Proteomes" id="UP000267521">
    <property type="component" value="Unassembled WGS sequence"/>
</dbReference>
<dbReference type="InterPro" id="IPR011606">
    <property type="entry name" value="Brnchd-chn_aa_trnsp_permease"/>
</dbReference>
<comment type="caution">
    <text evidence="9">The sequence shown here is derived from an EMBL/GenBank/DDBJ whole genome shotgun (WGS) entry which is preliminary data.</text>
</comment>
<keyword evidence="6 8" id="KW-1133">Transmembrane helix</keyword>
<evidence type="ECO:0000256" key="8">
    <source>
        <dbReference type="SAM" id="Phobius"/>
    </source>
</evidence>
<feature type="transmembrane region" description="Helical" evidence="8">
    <location>
        <begin position="137"/>
        <end position="161"/>
    </location>
</feature>
<proteinExistence type="inferred from homology"/>
<dbReference type="EMBL" id="RDQM01000001">
    <property type="protein sequence ID" value="RMX01401.1"/>
    <property type="molecule type" value="Genomic_DNA"/>
</dbReference>
<evidence type="ECO:0000256" key="3">
    <source>
        <dbReference type="ARBA" id="ARBA00022448"/>
    </source>
</evidence>
<dbReference type="PANTHER" id="PTHR34979:SF1">
    <property type="entry name" value="INNER MEMBRANE PROTEIN YGAZ"/>
    <property type="match status" value="1"/>
</dbReference>
<dbReference type="GO" id="GO:0005886">
    <property type="term" value="C:plasma membrane"/>
    <property type="evidence" value="ECO:0007669"/>
    <property type="project" value="UniProtKB-SubCell"/>
</dbReference>
<comment type="similarity">
    <text evidence="2">Belongs to the AzlC family.</text>
</comment>
<feature type="transmembrane region" description="Helical" evidence="8">
    <location>
        <begin position="167"/>
        <end position="188"/>
    </location>
</feature>
<name>A0A3M6QFE4_9BURK</name>
<keyword evidence="3" id="KW-0813">Transport</keyword>
<gene>
    <name evidence="9" type="ORF">EBQ26_01095</name>
</gene>
<feature type="transmembrane region" description="Helical" evidence="8">
    <location>
        <begin position="195"/>
        <end position="213"/>
    </location>
</feature>
<keyword evidence="4" id="KW-1003">Cell membrane</keyword>
<dbReference type="AlphaFoldDB" id="A0A3M6QFE4"/>
<evidence type="ECO:0000256" key="4">
    <source>
        <dbReference type="ARBA" id="ARBA00022475"/>
    </source>
</evidence>
<evidence type="ECO:0000256" key="6">
    <source>
        <dbReference type="ARBA" id="ARBA00022989"/>
    </source>
</evidence>
<dbReference type="RefSeq" id="WP_122237171.1">
    <property type="nucleotide sequence ID" value="NZ_RDQM01000001.1"/>
</dbReference>
<feature type="transmembrane region" description="Helical" evidence="8">
    <location>
        <begin position="38"/>
        <end position="60"/>
    </location>
</feature>
<sequence>MPPFLSGLAASLSIATGYFPVAISFGLSAVEAGLAPGIAVLISVLVYAGASQFLLISLLASGAGLPASVSTILLMNARHLFYGPALARLLQPALPANGANTPAPLVPVPALAFGLTDEVFATAMSRIGRIPPAARPLWFLGLSCGSYAAWVLGSATGAFVVGDISQWPLWLRQALGFVLPALFFTLLLENGIRPWRFAIGAAALCALAALPWLPGHHALLLAIAGGAIGHSLALRLGHAIAPAPSSIESAQP</sequence>
<keyword evidence="5 8" id="KW-0812">Transmembrane</keyword>
<evidence type="ECO:0000256" key="2">
    <source>
        <dbReference type="ARBA" id="ARBA00010735"/>
    </source>
</evidence>
<evidence type="ECO:0000313" key="9">
    <source>
        <dbReference type="EMBL" id="RMX01401.1"/>
    </source>
</evidence>
<dbReference type="Pfam" id="PF03591">
    <property type="entry name" value="AzlC"/>
    <property type="match status" value="1"/>
</dbReference>
<organism evidence="9 10">
    <name type="scientific">Allofranklinella schreckenbergeri</name>
    <dbReference type="NCBI Taxonomy" id="1076744"/>
    <lineage>
        <taxon>Bacteria</taxon>
        <taxon>Pseudomonadati</taxon>
        <taxon>Pseudomonadota</taxon>
        <taxon>Betaproteobacteria</taxon>
        <taxon>Burkholderiales</taxon>
        <taxon>Comamonadaceae</taxon>
        <taxon>Allofranklinella</taxon>
    </lineage>
</organism>
<evidence type="ECO:0000313" key="10">
    <source>
        <dbReference type="Proteomes" id="UP000267521"/>
    </source>
</evidence>